<feature type="region of interest" description="Disordered" evidence="1">
    <location>
        <begin position="53"/>
        <end position="79"/>
    </location>
</feature>
<feature type="compositionally biased region" description="Low complexity" evidence="1">
    <location>
        <begin position="68"/>
        <end position="79"/>
    </location>
</feature>
<name>A0A9X6NLY4_HYPEX</name>
<evidence type="ECO:0000313" key="2">
    <source>
        <dbReference type="EMBL" id="OWA55231.1"/>
    </source>
</evidence>
<dbReference type="EMBL" id="MTYJ01000593">
    <property type="protein sequence ID" value="OWA55231.1"/>
    <property type="molecule type" value="Genomic_DNA"/>
</dbReference>
<gene>
    <name evidence="2" type="ORF">BV898_19619</name>
</gene>
<evidence type="ECO:0000256" key="1">
    <source>
        <dbReference type="SAM" id="MobiDB-lite"/>
    </source>
</evidence>
<proteinExistence type="predicted"/>
<protein>
    <submittedName>
        <fullName evidence="2">Uncharacterized protein</fullName>
    </submittedName>
</protein>
<sequence>MDMQAIVEKATRYSGFAANPSRRGKFSRMKVNDAKPVDRRQYAHWTYTLTAVSADSSRDGSHPRKATASGGRASARGAQ</sequence>
<accession>A0A9X6NLY4</accession>
<dbReference type="Proteomes" id="UP000192578">
    <property type="component" value="Unassembled WGS sequence"/>
</dbReference>
<reference evidence="3" key="1">
    <citation type="submission" date="2017-01" db="EMBL/GenBank/DDBJ databases">
        <title>Comparative genomics of anhydrobiosis in the tardigrade Hypsibius dujardini.</title>
        <authorList>
            <person name="Yoshida Y."/>
            <person name="Koutsovoulos G."/>
            <person name="Laetsch D."/>
            <person name="Stevens L."/>
            <person name="Kumar S."/>
            <person name="Horikawa D."/>
            <person name="Ishino K."/>
            <person name="Komine S."/>
            <person name="Tomita M."/>
            <person name="Blaxter M."/>
            <person name="Arakawa K."/>
        </authorList>
    </citation>
    <scope>NUCLEOTIDE SEQUENCE [LARGE SCALE GENOMIC DNA]</scope>
    <source>
        <strain evidence="3">Z151</strain>
    </source>
</reference>
<dbReference type="AlphaFoldDB" id="A0A9X6NLY4"/>
<evidence type="ECO:0000313" key="3">
    <source>
        <dbReference type="Proteomes" id="UP000192578"/>
    </source>
</evidence>
<comment type="caution">
    <text evidence="2">The sequence shown here is derived from an EMBL/GenBank/DDBJ whole genome shotgun (WGS) entry which is preliminary data.</text>
</comment>
<organism evidence="2 3">
    <name type="scientific">Hypsibius exemplaris</name>
    <name type="common">Freshwater tardigrade</name>
    <dbReference type="NCBI Taxonomy" id="2072580"/>
    <lineage>
        <taxon>Eukaryota</taxon>
        <taxon>Metazoa</taxon>
        <taxon>Ecdysozoa</taxon>
        <taxon>Tardigrada</taxon>
        <taxon>Eutardigrada</taxon>
        <taxon>Parachela</taxon>
        <taxon>Hypsibioidea</taxon>
        <taxon>Hypsibiidae</taxon>
        <taxon>Hypsibius</taxon>
    </lineage>
</organism>
<keyword evidence="3" id="KW-1185">Reference proteome</keyword>